<evidence type="ECO:0000313" key="5">
    <source>
        <dbReference type="Proteomes" id="UP001189429"/>
    </source>
</evidence>
<reference evidence="4" key="1">
    <citation type="submission" date="2023-10" db="EMBL/GenBank/DDBJ databases">
        <authorList>
            <person name="Chen Y."/>
            <person name="Shah S."/>
            <person name="Dougan E. K."/>
            <person name="Thang M."/>
            <person name="Chan C."/>
        </authorList>
    </citation>
    <scope>NUCLEOTIDE SEQUENCE [LARGE SCALE GENOMIC DNA]</scope>
</reference>
<evidence type="ECO:0000256" key="2">
    <source>
        <dbReference type="SAM" id="Coils"/>
    </source>
</evidence>
<keyword evidence="5" id="KW-1185">Reference proteome</keyword>
<dbReference type="Gene3D" id="3.40.50.150">
    <property type="entry name" value="Vaccinia Virus protein VP39"/>
    <property type="match status" value="1"/>
</dbReference>
<organism evidence="4 5">
    <name type="scientific">Prorocentrum cordatum</name>
    <dbReference type="NCBI Taxonomy" id="2364126"/>
    <lineage>
        <taxon>Eukaryota</taxon>
        <taxon>Sar</taxon>
        <taxon>Alveolata</taxon>
        <taxon>Dinophyceae</taxon>
        <taxon>Prorocentrales</taxon>
        <taxon>Prorocentraceae</taxon>
        <taxon>Prorocentrum</taxon>
    </lineage>
</organism>
<dbReference type="PANTHER" id="PTHR23068:SF25">
    <property type="entry name" value="DNA (CYTOSINE-5)-METHYLTRANSFERASE DRM2"/>
    <property type="match status" value="1"/>
</dbReference>
<sequence length="1976" mass="214439">MAGDQDEELDGSAQLYTPSGDELDEEGGGLPPVPAEDLRLVEGQAYSSTGYNAQGDVQCRFTWVALRLSVGVETYARPRFLFSSDPYWDWWASNPGERGAVTARPLVHVCRTQPCQVQPPRGCSELVHITDATPVSADELREVFAAFLSDNPDAVWPADLFGPRLTGGVPAEAPARRPAASEQPGLDELWSGDVVEAEGSSRRASLRGKLEAAQDRFARLQQQRRAAAGAAEAVAALDDEPPAKVARQGGPPPQRSLAEVLEDRVRKAAKVGAVASAEDAKGAEAAAPAAGQGGAGVQELLTALLKALQSASRSSDDPSFGGDGGVATAEGDLLPKGLASRRAHCRRLALEHPGRLAELSLAQMAEFLGSQDGGGSVDPHGPIVLRFLLSVYLPQHPVKEIGGEIYRELRTIAEALDLLLQGRTAAVADILAQRFKAIQVAVGDGSWSAAKWLELIPPRDQPLALRNEEEEMIRSIQHGELKLEELASRLRQKPQGSAEADRMLADRSAAPARSVVLTRPWKDAKAKYPKKPGETVKAYDARLRSQDPLTTSDFHDWQRVVTVGFGSSLTAVDLSVTLLGLTITDPGGLGAFAREFTMRTSTRSVMVECWLYMEVLALNRMYCGRATATWQHEGPLTLAQRQAMAHLLSRAEVFAEDPFASVEVPALSSALQHAAIDYSGEPTVKALPCALAELKPGLPQPEHAGALDACEFVDADIGAWLNDPTVALKPEAEWPNPLPRARVNVISDSDWEALAVHLVKLGIFTVLEPHEVFQVRGAPLLNGLFAVEKKGAPGPGAERVTRLILNMVPGNSLLKPFVGEASTLAASTGWTTLHLPEGSLLLWSGDDQKGAFFVWRIPRCWHAHMAVGKALRGDLFGRAAPRVFVASAVISMGWMLAVPLFQHIHRRLRRLPPPLGAGLPPEAEWRKDTVRPLAFAKQGPVLASWWQVYIDDFDAPEIIEEAAALELLGSQAELQAAARASYGRAQVAISSDKAHLRQLRVERMGASVDGVTGRIGAPLSKALSACGLAIATLGLDLVPWRLVMTVLGRLVRVFEFRRPLLSILNAVWRLSEPRAKVYLTREMREELMTALLVVPLAATSLRSRLEGMASCSDASEFGGGVCVSTGLHEQAEASILAAGEPGAQLGAGARVLGLPVDPRAPWTRSNPRIPRAIVARVLRVLCIGLFDGIGGLAVALSRLPVRIVGYVSAETDAKARRVARLRWPGAIDWGDVRTVTAQTVEDLRIAYQSEVDLVVAGAGSPRQGLTGLNAAGRGLADPKSSVFFEVPRIFGLLSDAFGARFRWFVENVAGMTSSSLRGMSQALGVKPVFLCASALVPCRRPRLYWLSWSVRPTPPLVLQEREDMFVVSCSEPPLLNLDWRDPGARWIGEPGPYPTLVCSRPQRGFPSAPRGVKSASPEALARWQSDSYRYHVALYEEKNLLQDSDGSLRVPSSSERERMMGFDVRYTAVATKGSNQQDSDDARSFLLGNSFNVFSVAWLLQWLLLSLGAVTRPLSMQELGHVGECTPSWDETGCFESDAGEPETEASRLLLLSYLARSEKGGSDVRLDVNLPYRPKGWPRSSLDPFVWKWRVVLSIAWPKRRQAHINVRELQAALAALRWRARAARRHCSRWLHLVDSQVVAAIITKGRSSSARLQPMLRRWAAVAVAADMYPLIGYIVSENNPADEPSRKLWRYAVAVRKLLQYYGAEESGTTALALAMDDADGLVASFLERLWAEGAGIAAASNTIAGVAFFCPSLRRKLDLSWSLLRTWRRQEPAARVLPLTAELVGGMAGYAIAAGAFDFACLLLVSFEAMLRGGEAFSLTAGDVHDRASCMVIRIGSSKTTAGKDAAEAVVVRSKACVRLLRLVVAHLAPSDRLSPRSPNQLRAGLQRLAEALGFRGLFSWHSCRRGGASDFFCRSGSMEQTLVKGRWASTLTARIYIEDAVADLVKVRPQDEQCSNVQCGLQILREFVSL</sequence>
<comment type="caution">
    <text evidence="4">The sequence shown here is derived from an EMBL/GenBank/DDBJ whole genome shotgun (WGS) entry which is preliminary data.</text>
</comment>
<feature type="coiled-coil region" evidence="2">
    <location>
        <begin position="203"/>
        <end position="230"/>
    </location>
</feature>
<dbReference type="InterPro" id="IPR050390">
    <property type="entry name" value="C5-Methyltransferase"/>
</dbReference>
<name>A0ABN9U3C1_9DINO</name>
<proteinExistence type="predicted"/>
<dbReference type="PANTHER" id="PTHR23068">
    <property type="entry name" value="DNA CYTOSINE-5- -METHYLTRANSFERASE 3-RELATED"/>
    <property type="match status" value="1"/>
</dbReference>
<evidence type="ECO:0000256" key="1">
    <source>
        <dbReference type="ARBA" id="ARBA00023172"/>
    </source>
</evidence>
<dbReference type="InterPro" id="IPR029063">
    <property type="entry name" value="SAM-dependent_MTases_sf"/>
</dbReference>
<feature type="compositionally biased region" description="Acidic residues" evidence="3">
    <location>
        <begin position="1"/>
        <end position="10"/>
    </location>
</feature>
<dbReference type="InterPro" id="IPR011010">
    <property type="entry name" value="DNA_brk_join_enz"/>
</dbReference>
<gene>
    <name evidence="4" type="ORF">PCOR1329_LOCUS44403</name>
</gene>
<dbReference type="SUPFAM" id="SSF53335">
    <property type="entry name" value="S-adenosyl-L-methionine-dependent methyltransferases"/>
    <property type="match status" value="1"/>
</dbReference>
<dbReference type="Gene3D" id="1.10.443.10">
    <property type="entry name" value="Intergrase catalytic core"/>
    <property type="match status" value="1"/>
</dbReference>
<feature type="region of interest" description="Disordered" evidence="3">
    <location>
        <begin position="1"/>
        <end position="33"/>
    </location>
</feature>
<keyword evidence="1" id="KW-0233">DNA recombination</keyword>
<evidence type="ECO:0000313" key="4">
    <source>
        <dbReference type="EMBL" id="CAK0852696.1"/>
    </source>
</evidence>
<protein>
    <submittedName>
        <fullName evidence="4">Uncharacterized protein</fullName>
    </submittedName>
</protein>
<keyword evidence="2" id="KW-0175">Coiled coil</keyword>
<dbReference type="InterPro" id="IPR013762">
    <property type="entry name" value="Integrase-like_cat_sf"/>
</dbReference>
<dbReference type="EMBL" id="CAUYUJ010015334">
    <property type="protein sequence ID" value="CAK0852696.1"/>
    <property type="molecule type" value="Genomic_DNA"/>
</dbReference>
<accession>A0ABN9U3C1</accession>
<dbReference type="SUPFAM" id="SSF56349">
    <property type="entry name" value="DNA breaking-rejoining enzymes"/>
    <property type="match status" value="1"/>
</dbReference>
<evidence type="ECO:0000256" key="3">
    <source>
        <dbReference type="SAM" id="MobiDB-lite"/>
    </source>
</evidence>
<dbReference type="Proteomes" id="UP001189429">
    <property type="component" value="Unassembled WGS sequence"/>
</dbReference>